<organism evidence="3 4">
    <name type="scientific">Dongia sedimenti</name>
    <dbReference type="NCBI Taxonomy" id="3064282"/>
    <lineage>
        <taxon>Bacteria</taxon>
        <taxon>Pseudomonadati</taxon>
        <taxon>Pseudomonadota</taxon>
        <taxon>Alphaproteobacteria</taxon>
        <taxon>Rhodospirillales</taxon>
        <taxon>Dongiaceae</taxon>
        <taxon>Dongia</taxon>
    </lineage>
</organism>
<evidence type="ECO:0000256" key="2">
    <source>
        <dbReference type="SAM" id="SignalP"/>
    </source>
</evidence>
<keyword evidence="1" id="KW-0812">Transmembrane</keyword>
<name>A0ABU0YRG8_9PROT</name>
<evidence type="ECO:0000313" key="3">
    <source>
        <dbReference type="EMBL" id="MDQ7250315.1"/>
    </source>
</evidence>
<sequence>MLRAVTLAALAAVTLAMAGAKAEATTLNFSLTGDYTANWVLDSNPTPSDFSNADGYTAFNGVAGIDPLKLVFYSATLGFGSGGVRISTTADPLTEVGAIFDFGGDQIFTGLLSAPQFAPGVFNLNVTFLTPVPSAATATLTVTAVPVATTPIPAALPLFMTALAGMGFVGWRRRHPAQDA</sequence>
<keyword evidence="2" id="KW-0732">Signal</keyword>
<gene>
    <name evidence="3" type="ORF">Q8A70_21675</name>
</gene>
<dbReference type="RefSeq" id="WP_379959411.1">
    <property type="nucleotide sequence ID" value="NZ_JAUYVI010000006.1"/>
</dbReference>
<feature type="chain" id="PRO_5046078146" description="Secreted protein" evidence="2">
    <location>
        <begin position="19"/>
        <end position="180"/>
    </location>
</feature>
<keyword evidence="1" id="KW-1133">Transmembrane helix</keyword>
<dbReference type="Proteomes" id="UP001230156">
    <property type="component" value="Unassembled WGS sequence"/>
</dbReference>
<evidence type="ECO:0000256" key="1">
    <source>
        <dbReference type="SAM" id="Phobius"/>
    </source>
</evidence>
<accession>A0ABU0YRG8</accession>
<keyword evidence="1" id="KW-0472">Membrane</keyword>
<feature type="transmembrane region" description="Helical" evidence="1">
    <location>
        <begin position="152"/>
        <end position="171"/>
    </location>
</feature>
<keyword evidence="4" id="KW-1185">Reference proteome</keyword>
<evidence type="ECO:0000313" key="4">
    <source>
        <dbReference type="Proteomes" id="UP001230156"/>
    </source>
</evidence>
<protein>
    <recommendedName>
        <fullName evidence="5">Secreted protein</fullName>
    </recommendedName>
</protein>
<dbReference type="EMBL" id="JAUYVI010000006">
    <property type="protein sequence ID" value="MDQ7250315.1"/>
    <property type="molecule type" value="Genomic_DNA"/>
</dbReference>
<evidence type="ECO:0008006" key="5">
    <source>
        <dbReference type="Google" id="ProtNLM"/>
    </source>
</evidence>
<reference evidence="4" key="1">
    <citation type="submission" date="2023-08" db="EMBL/GenBank/DDBJ databases">
        <title>Rhodospirillaceae gen. nov., a novel taxon isolated from the Yangtze River Yuezi River estuary sludge.</title>
        <authorList>
            <person name="Ruan L."/>
        </authorList>
    </citation>
    <scope>NUCLEOTIDE SEQUENCE [LARGE SCALE GENOMIC DNA]</scope>
    <source>
        <strain evidence="4">R-7</strain>
    </source>
</reference>
<comment type="caution">
    <text evidence="3">The sequence shown here is derived from an EMBL/GenBank/DDBJ whole genome shotgun (WGS) entry which is preliminary data.</text>
</comment>
<feature type="signal peptide" evidence="2">
    <location>
        <begin position="1"/>
        <end position="18"/>
    </location>
</feature>
<proteinExistence type="predicted"/>